<sequence length="198" mass="22990">MIALELKIKYILDRIFSLILIVILFPLLIISSLFIGIESRGGVVFKQKRLGEHGKEFTIYKFRTMVDKAEYFGDGLIIKDGNDCRITKVGKILRRMSLDELPQLFNVLKGDMSFIGPRPPVVYHPYDGYVNYSDFAKKRFEMRPGITGLAQVRMRNSATWDERIKVDVEYIDNFSLLLDIKILFLTIFSLFNKEEFTS</sequence>
<dbReference type="EMBL" id="CYZE01000001">
    <property type="protein sequence ID" value="CUN59537.1"/>
    <property type="molecule type" value="Genomic_DNA"/>
</dbReference>
<keyword evidence="4" id="KW-0808">Transferase</keyword>
<evidence type="ECO:0000256" key="1">
    <source>
        <dbReference type="ARBA" id="ARBA00006464"/>
    </source>
</evidence>
<dbReference type="PANTHER" id="PTHR30576">
    <property type="entry name" value="COLANIC BIOSYNTHESIS UDP-GLUCOSE LIPID CARRIER TRANSFERASE"/>
    <property type="match status" value="1"/>
</dbReference>
<dbReference type="RefSeq" id="WP_055652974.1">
    <property type="nucleotide sequence ID" value="NZ_CABIXC010000001.1"/>
</dbReference>
<dbReference type="PANTHER" id="PTHR30576:SF0">
    <property type="entry name" value="UNDECAPRENYL-PHOSPHATE N-ACETYLGALACTOSAMINYL 1-PHOSPHATE TRANSFERASE-RELATED"/>
    <property type="match status" value="1"/>
</dbReference>
<evidence type="ECO:0000256" key="2">
    <source>
        <dbReference type="SAM" id="Phobius"/>
    </source>
</evidence>
<dbReference type="GO" id="GO:0016780">
    <property type="term" value="F:phosphotransferase activity, for other substituted phosphate groups"/>
    <property type="evidence" value="ECO:0007669"/>
    <property type="project" value="TreeGrafter"/>
</dbReference>
<keyword evidence="2" id="KW-1133">Transmembrane helix</keyword>
<proteinExistence type="inferred from homology"/>
<keyword evidence="2" id="KW-0812">Transmembrane</keyword>
<evidence type="ECO:0000313" key="4">
    <source>
        <dbReference type="EMBL" id="CUN59537.1"/>
    </source>
</evidence>
<dbReference type="AlphaFoldDB" id="A0A173Y8I5"/>
<accession>A0A173Y8I5</accession>
<organism evidence="4 5">
    <name type="scientific">Hungatella hathewayi</name>
    <dbReference type="NCBI Taxonomy" id="154046"/>
    <lineage>
        <taxon>Bacteria</taxon>
        <taxon>Bacillati</taxon>
        <taxon>Bacillota</taxon>
        <taxon>Clostridia</taxon>
        <taxon>Lachnospirales</taxon>
        <taxon>Lachnospiraceae</taxon>
        <taxon>Hungatella</taxon>
    </lineage>
</organism>
<dbReference type="Proteomes" id="UP000095651">
    <property type="component" value="Unassembled WGS sequence"/>
</dbReference>
<gene>
    <name evidence="4" type="primary">wcaJ_1</name>
    <name evidence="4" type="ORF">ERS852407_00658</name>
</gene>
<evidence type="ECO:0000259" key="3">
    <source>
        <dbReference type="Pfam" id="PF02397"/>
    </source>
</evidence>
<reference evidence="4 5" key="1">
    <citation type="submission" date="2015-09" db="EMBL/GenBank/DDBJ databases">
        <authorList>
            <consortium name="Pathogen Informatics"/>
        </authorList>
    </citation>
    <scope>NUCLEOTIDE SEQUENCE [LARGE SCALE GENOMIC DNA]</scope>
    <source>
        <strain evidence="4 5">2789STDY5608850</strain>
    </source>
</reference>
<evidence type="ECO:0000313" key="5">
    <source>
        <dbReference type="Proteomes" id="UP000095651"/>
    </source>
</evidence>
<dbReference type="Pfam" id="PF02397">
    <property type="entry name" value="Bac_transf"/>
    <property type="match status" value="1"/>
</dbReference>
<protein>
    <submittedName>
        <fullName evidence="4">Sugar transferase</fullName>
    </submittedName>
</protein>
<name>A0A173Y8I5_9FIRM</name>
<keyword evidence="2" id="KW-0472">Membrane</keyword>
<dbReference type="InterPro" id="IPR003362">
    <property type="entry name" value="Bact_transf"/>
</dbReference>
<comment type="similarity">
    <text evidence="1">Belongs to the bacterial sugar transferase family.</text>
</comment>
<feature type="domain" description="Bacterial sugar transferase" evidence="3">
    <location>
        <begin position="9"/>
        <end position="191"/>
    </location>
</feature>
<feature type="transmembrane region" description="Helical" evidence="2">
    <location>
        <begin position="15"/>
        <end position="37"/>
    </location>
</feature>